<protein>
    <recommendedName>
        <fullName evidence="3">asparagine synthase (glutamine-hydrolyzing)</fullName>
        <ecNumber evidence="3">6.3.5.4</ecNumber>
    </recommendedName>
</protein>
<dbReference type="SUPFAM" id="SSF56235">
    <property type="entry name" value="N-terminal nucleophile aminohydrolases (Ntn hydrolases)"/>
    <property type="match status" value="1"/>
</dbReference>
<dbReference type="Pfam" id="PF13537">
    <property type="entry name" value="GATase_7"/>
    <property type="match status" value="1"/>
</dbReference>
<dbReference type="InterPro" id="IPR033738">
    <property type="entry name" value="AsnB_N"/>
</dbReference>
<dbReference type="GO" id="GO:0005524">
    <property type="term" value="F:ATP binding"/>
    <property type="evidence" value="ECO:0007669"/>
    <property type="project" value="UniProtKB-KW"/>
</dbReference>
<comment type="caution">
    <text evidence="12">The sequence shown here is derived from an EMBL/GenBank/DDBJ whole genome shotgun (WGS) entry which is preliminary data.</text>
</comment>
<evidence type="ECO:0000256" key="2">
    <source>
        <dbReference type="ARBA" id="ARBA00005752"/>
    </source>
</evidence>
<accession>A0A1F4WL47</accession>
<gene>
    <name evidence="12" type="ORF">A2415_00745</name>
</gene>
<comment type="similarity">
    <text evidence="2">Belongs to the asparagine synthetase family.</text>
</comment>
<feature type="site" description="Important for beta-aspartyl-AMP intermediate formation" evidence="10">
    <location>
        <position position="370"/>
    </location>
</feature>
<keyword evidence="6 8" id="KW-0315">Glutamine amidotransferase</keyword>
<dbReference type="Proteomes" id="UP000179113">
    <property type="component" value="Unassembled WGS sequence"/>
</dbReference>
<dbReference type="SUPFAM" id="SSF52402">
    <property type="entry name" value="Adenine nucleotide alpha hydrolases-like"/>
    <property type="match status" value="1"/>
</dbReference>
<dbReference type="CDD" id="cd00712">
    <property type="entry name" value="AsnB"/>
    <property type="match status" value="1"/>
</dbReference>
<dbReference type="GO" id="GO:0004066">
    <property type="term" value="F:asparagine synthase (glutamine-hydrolyzing) activity"/>
    <property type="evidence" value="ECO:0007669"/>
    <property type="project" value="UniProtKB-EC"/>
</dbReference>
<evidence type="ECO:0000256" key="9">
    <source>
        <dbReference type="PIRSR" id="PIRSR001589-2"/>
    </source>
</evidence>
<dbReference type="CDD" id="cd01991">
    <property type="entry name" value="Asn_synthase_B_C"/>
    <property type="match status" value="1"/>
</dbReference>
<evidence type="ECO:0000256" key="1">
    <source>
        <dbReference type="ARBA" id="ARBA00005187"/>
    </source>
</evidence>
<keyword evidence="5 9" id="KW-0067">ATP-binding</keyword>
<evidence type="ECO:0000256" key="5">
    <source>
        <dbReference type="ARBA" id="ARBA00022840"/>
    </source>
</evidence>
<evidence type="ECO:0000256" key="10">
    <source>
        <dbReference type="PIRSR" id="PIRSR001589-3"/>
    </source>
</evidence>
<comment type="catalytic activity">
    <reaction evidence="7">
        <text>L-aspartate + L-glutamine + ATP + H2O = L-asparagine + L-glutamate + AMP + diphosphate + H(+)</text>
        <dbReference type="Rhea" id="RHEA:12228"/>
        <dbReference type="ChEBI" id="CHEBI:15377"/>
        <dbReference type="ChEBI" id="CHEBI:15378"/>
        <dbReference type="ChEBI" id="CHEBI:29985"/>
        <dbReference type="ChEBI" id="CHEBI:29991"/>
        <dbReference type="ChEBI" id="CHEBI:30616"/>
        <dbReference type="ChEBI" id="CHEBI:33019"/>
        <dbReference type="ChEBI" id="CHEBI:58048"/>
        <dbReference type="ChEBI" id="CHEBI:58359"/>
        <dbReference type="ChEBI" id="CHEBI:456215"/>
        <dbReference type="EC" id="6.3.5.4"/>
    </reaction>
</comment>
<dbReference type="Gene3D" id="3.60.20.10">
    <property type="entry name" value="Glutamine Phosphoribosylpyrophosphate, subunit 1, domain 1"/>
    <property type="match status" value="1"/>
</dbReference>
<dbReference type="InterPro" id="IPR017932">
    <property type="entry name" value="GATase_2_dom"/>
</dbReference>
<name>A0A1F4WL47_UNCKA</name>
<dbReference type="NCBIfam" id="TIGR01536">
    <property type="entry name" value="asn_synth_AEB"/>
    <property type="match status" value="1"/>
</dbReference>
<dbReference type="GO" id="GO:0005829">
    <property type="term" value="C:cytosol"/>
    <property type="evidence" value="ECO:0007669"/>
    <property type="project" value="TreeGrafter"/>
</dbReference>
<evidence type="ECO:0000259" key="11">
    <source>
        <dbReference type="PROSITE" id="PS51278"/>
    </source>
</evidence>
<dbReference type="GO" id="GO:0006529">
    <property type="term" value="P:asparagine biosynthetic process"/>
    <property type="evidence" value="ECO:0007669"/>
    <property type="project" value="UniProtKB-KW"/>
</dbReference>
<dbReference type="Pfam" id="PF00733">
    <property type="entry name" value="Asn_synthase"/>
    <property type="match status" value="1"/>
</dbReference>
<dbReference type="InterPro" id="IPR006426">
    <property type="entry name" value="Asn_synth_AEB"/>
</dbReference>
<feature type="domain" description="Glutamine amidotransferase type-2" evidence="11">
    <location>
        <begin position="2"/>
        <end position="216"/>
    </location>
</feature>
<dbReference type="InterPro" id="IPR014729">
    <property type="entry name" value="Rossmann-like_a/b/a_fold"/>
</dbReference>
<evidence type="ECO:0000313" key="12">
    <source>
        <dbReference type="EMBL" id="OGC70111.1"/>
    </source>
</evidence>
<keyword evidence="8" id="KW-0028">Amino-acid biosynthesis</keyword>
<reference evidence="12 13" key="1">
    <citation type="journal article" date="2016" name="Nat. Commun.">
        <title>Thousands of microbial genomes shed light on interconnected biogeochemical processes in an aquifer system.</title>
        <authorList>
            <person name="Anantharaman K."/>
            <person name="Brown C.T."/>
            <person name="Hug L.A."/>
            <person name="Sharon I."/>
            <person name="Castelle C.J."/>
            <person name="Probst A.J."/>
            <person name="Thomas B.C."/>
            <person name="Singh A."/>
            <person name="Wilkins M.J."/>
            <person name="Karaoz U."/>
            <person name="Brodie E.L."/>
            <person name="Williams K.H."/>
            <person name="Hubbard S.S."/>
            <person name="Banfield J.F."/>
        </authorList>
    </citation>
    <scope>NUCLEOTIDE SEQUENCE [LARGE SCALE GENOMIC DNA]</scope>
</reference>
<dbReference type="InterPro" id="IPR051786">
    <property type="entry name" value="ASN_synthetase/amidase"/>
</dbReference>
<evidence type="ECO:0000256" key="7">
    <source>
        <dbReference type="ARBA" id="ARBA00048741"/>
    </source>
</evidence>
<feature type="binding site" evidence="9">
    <location>
        <position position="100"/>
    </location>
    <ligand>
        <name>L-glutamine</name>
        <dbReference type="ChEBI" id="CHEBI:58359"/>
    </ligand>
</feature>
<dbReference type="InterPro" id="IPR001962">
    <property type="entry name" value="Asn_synthase"/>
</dbReference>
<evidence type="ECO:0000256" key="8">
    <source>
        <dbReference type="PIRSR" id="PIRSR001589-1"/>
    </source>
</evidence>
<dbReference type="PANTHER" id="PTHR43284:SF1">
    <property type="entry name" value="ASPARAGINE SYNTHETASE"/>
    <property type="match status" value="1"/>
</dbReference>
<comment type="pathway">
    <text evidence="1">Amino-acid biosynthesis; L-asparagine biosynthesis; L-asparagine from L-aspartate (L-Gln route): step 1/1.</text>
</comment>
<keyword evidence="8" id="KW-0061">Asparagine biosynthesis</keyword>
<evidence type="ECO:0000256" key="4">
    <source>
        <dbReference type="ARBA" id="ARBA00022741"/>
    </source>
</evidence>
<evidence type="ECO:0000256" key="3">
    <source>
        <dbReference type="ARBA" id="ARBA00012737"/>
    </source>
</evidence>
<dbReference type="EMBL" id="MEWA01000010">
    <property type="protein sequence ID" value="OGC70111.1"/>
    <property type="molecule type" value="Genomic_DNA"/>
</dbReference>
<keyword evidence="4 9" id="KW-0547">Nucleotide-binding</keyword>
<dbReference type="AlphaFoldDB" id="A0A1F4WL47"/>
<dbReference type="EC" id="6.3.5.4" evidence="3"/>
<dbReference type="PANTHER" id="PTHR43284">
    <property type="entry name" value="ASPARAGINE SYNTHETASE (GLUTAMINE-HYDROLYZING)"/>
    <property type="match status" value="1"/>
</dbReference>
<dbReference type="InterPro" id="IPR029055">
    <property type="entry name" value="Ntn_hydrolases_N"/>
</dbReference>
<evidence type="ECO:0000313" key="13">
    <source>
        <dbReference type="Proteomes" id="UP000179113"/>
    </source>
</evidence>
<proteinExistence type="inferred from homology"/>
<dbReference type="Gene3D" id="3.40.50.620">
    <property type="entry name" value="HUPs"/>
    <property type="match status" value="1"/>
</dbReference>
<dbReference type="PIRSF" id="PIRSF001589">
    <property type="entry name" value="Asn_synthetase_glu-h"/>
    <property type="match status" value="1"/>
</dbReference>
<feature type="active site" description="For GATase activity" evidence="8">
    <location>
        <position position="2"/>
    </location>
</feature>
<sequence length="593" mass="68007">MCGIAGIINGSPKSEEILQSMLNSIKHRGPDDWGMHVDKERGAFLGSRRLSILDLSPKGHMPMYSADRSLVICQNGEIYNYPQLKVELEKLGYHFESSSDTEAILHGYEEWGTGVFEKLQGMFAISIYDSRNHKFILVRDRIGIKPVYYLSKDRTLYYSSEVKAFDNIPDFSLRGNLDMEAVNKMLGFMFYPDSAHTMIRGVLKLEPGYFLEVNSETGEYTKNRYWSLIENEQVKRLSFEDAVSQLENLLKETVKSHLMSDVPLGVLLSGGLDSSLITALMKEQTNGEVLTFNAKFNHKFNESEYAKQVSEHLGTKHQEILIDAGVINNNIEAYIKDFDDLTSFDGGLISTKILCTELKRQGVTVVLLGEGSDEIFGGYSWFGLSQLPYSVMPNRVVSALYYYALSRNITFNPKFYYDIWHQKYIENYNEDMFRNISSVELNVQLSNHLLMKVDKGTMAASVEARVPYLDHKVVEFVYSLPSQFKLKGSVQSMRNINEKYILREVAKKYLPEEIVARKKRGFLMPMDDVLKANLDKVRDYAFSANSVSQKLMTVSALEDLFEPTDFKVLQQQKEYLLWRIFLIESWNRAYGSK</sequence>
<organism evidence="12 13">
    <name type="scientific">candidate division WWE3 bacterium RIFOXYC1_FULL_39_7</name>
    <dbReference type="NCBI Taxonomy" id="1802643"/>
    <lineage>
        <taxon>Bacteria</taxon>
        <taxon>Katanobacteria</taxon>
    </lineage>
</organism>
<evidence type="ECO:0000256" key="6">
    <source>
        <dbReference type="ARBA" id="ARBA00022962"/>
    </source>
</evidence>
<feature type="binding site" evidence="9">
    <location>
        <position position="267"/>
    </location>
    <ligand>
        <name>ATP</name>
        <dbReference type="ChEBI" id="CHEBI:30616"/>
    </ligand>
</feature>
<dbReference type="PROSITE" id="PS51278">
    <property type="entry name" value="GATASE_TYPE_2"/>
    <property type="match status" value="1"/>
</dbReference>